<name>U2EB88_9MOLU</name>
<protein>
    <submittedName>
        <fullName evidence="2">Uncharacterized protein</fullName>
    </submittedName>
</protein>
<reference evidence="2 3" key="1">
    <citation type="journal article" date="2011" name="J. Bacteriol.">
        <title>Genome sequence of Haloplasma contractile, an unusual contractile bacterium from a deep-sea anoxic brine lake.</title>
        <authorList>
            <person name="Antunes A."/>
            <person name="Alam I."/>
            <person name="El Dorry H."/>
            <person name="Siam R."/>
            <person name="Robertson A."/>
            <person name="Bajic V.B."/>
            <person name="Stingl U."/>
        </authorList>
    </citation>
    <scope>NUCLEOTIDE SEQUENCE [LARGE SCALE GENOMIC DNA]</scope>
    <source>
        <strain evidence="2 3">SSD-17B</strain>
    </source>
</reference>
<reference evidence="2 3" key="2">
    <citation type="journal article" date="2013" name="PLoS ONE">
        <title>INDIGO - INtegrated Data Warehouse of MIcrobial GenOmes with Examples from the Red Sea Extremophiles.</title>
        <authorList>
            <person name="Alam I."/>
            <person name="Antunes A."/>
            <person name="Kamau A.A."/>
            <person name="Ba Alawi W."/>
            <person name="Kalkatawi M."/>
            <person name="Stingl U."/>
            <person name="Bajic V.B."/>
        </authorList>
    </citation>
    <scope>NUCLEOTIDE SEQUENCE [LARGE SCALE GENOMIC DNA]</scope>
    <source>
        <strain evidence="2 3">SSD-17B</strain>
    </source>
</reference>
<keyword evidence="3" id="KW-1185">Reference proteome</keyword>
<dbReference type="AlphaFoldDB" id="U2EB88"/>
<keyword evidence="1" id="KW-1133">Transmembrane helix</keyword>
<accession>U2EB88</accession>
<proteinExistence type="predicted"/>
<dbReference type="EMBL" id="AFNU02000006">
    <property type="protein sequence ID" value="ERJ12051.1"/>
    <property type="molecule type" value="Genomic_DNA"/>
</dbReference>
<feature type="transmembrane region" description="Helical" evidence="1">
    <location>
        <begin position="31"/>
        <end position="50"/>
    </location>
</feature>
<sequence length="69" mass="8059">MQKLIIAIIILYTVYHTWKFGIRVWDEKNKIGSTAVILLAVGILLIPLFMNKIKPLMYPFVEWLQNLGQ</sequence>
<gene>
    <name evidence="2" type="ORF">HLPCO_001965</name>
</gene>
<evidence type="ECO:0000313" key="3">
    <source>
        <dbReference type="Proteomes" id="UP000005707"/>
    </source>
</evidence>
<keyword evidence="1" id="KW-0472">Membrane</keyword>
<organism evidence="2 3">
    <name type="scientific">Haloplasma contractile SSD-17B</name>
    <dbReference type="NCBI Taxonomy" id="1033810"/>
    <lineage>
        <taxon>Bacteria</taxon>
        <taxon>Bacillati</taxon>
        <taxon>Mycoplasmatota</taxon>
        <taxon>Mollicutes</taxon>
        <taxon>Haloplasmatales</taxon>
        <taxon>Haloplasmataceae</taxon>
        <taxon>Haloplasma</taxon>
    </lineage>
</organism>
<evidence type="ECO:0000313" key="2">
    <source>
        <dbReference type="EMBL" id="ERJ12051.1"/>
    </source>
</evidence>
<comment type="caution">
    <text evidence="2">The sequence shown here is derived from an EMBL/GenBank/DDBJ whole genome shotgun (WGS) entry which is preliminary data.</text>
</comment>
<dbReference type="Proteomes" id="UP000005707">
    <property type="component" value="Unassembled WGS sequence"/>
</dbReference>
<keyword evidence="1" id="KW-0812">Transmembrane</keyword>
<dbReference type="STRING" id="1033810.HLPCO_001965"/>
<dbReference type="InParanoid" id="U2EB88"/>
<evidence type="ECO:0000256" key="1">
    <source>
        <dbReference type="SAM" id="Phobius"/>
    </source>
</evidence>
<feature type="transmembrane region" description="Helical" evidence="1">
    <location>
        <begin position="5"/>
        <end position="25"/>
    </location>
</feature>